<dbReference type="InterPro" id="IPR049978">
    <property type="entry name" value="SCO6880-like"/>
</dbReference>
<sequence>MTTVTETARTYGNWRRPRRPGLGQLGLVGTVGVFAGIIIVLVATMMSIYVAGVALFLLAIALAPMVVRTADGRNLYQMVAVRIGWRRRVAKKEHLYVSGPLSKRPGGRYRPPGVLSRVKVAEGRDAYGRPFGVIHHRGENLYVIVLVCEPDGGSLVDPDQVDTWVAMWGDWLAQLAHEPNLKGASVVVETAPDPGTRLANEILPRLRDDAPPAARAVMQEVVASYPSTSSEMHTYVTLTYGVPTGKKKTQEEVITDLAIRIPGLMNGLIGAGGGSAEPVSAEGIADIVRVAFDPAVAADVLEARVEHGRTGIKWADAGPMAAIETVDAYKHDSGVSRSWMLTVAPRGTVRSGVLRGILEDLPGTRRKRVAILYRPVDAATAAKIVESDRKAAQFMATASGGMVRARASAEIEAAEQTASEEATGAGLVEFSLMLTVTVDSPSELPDISAAIRNRLGASRLSVRQADRMQAMAFACTLPVGILPWKLTLLPQELQEAM</sequence>
<evidence type="ECO:0008006" key="4">
    <source>
        <dbReference type="Google" id="ProtNLM"/>
    </source>
</evidence>
<keyword evidence="1" id="KW-0472">Membrane</keyword>
<gene>
    <name evidence="2" type="ORF">Val02_50780</name>
</gene>
<reference evidence="2" key="1">
    <citation type="submission" date="2021-01" db="EMBL/GenBank/DDBJ databases">
        <title>Whole genome shotgun sequence of Virgisporangium aliadipatigenens NBRC 105644.</title>
        <authorList>
            <person name="Komaki H."/>
            <person name="Tamura T."/>
        </authorList>
    </citation>
    <scope>NUCLEOTIDE SEQUENCE</scope>
    <source>
        <strain evidence="2">NBRC 105644</strain>
    </source>
</reference>
<protein>
    <recommendedName>
        <fullName evidence="4">Integral membrane protein</fullName>
    </recommendedName>
</protein>
<keyword evidence="3" id="KW-1185">Reference proteome</keyword>
<dbReference type="NCBIfam" id="NF042935">
    <property type="entry name" value="SCO6880_fam"/>
    <property type="match status" value="1"/>
</dbReference>
<dbReference type="Proteomes" id="UP000619260">
    <property type="component" value="Unassembled WGS sequence"/>
</dbReference>
<dbReference type="RefSeq" id="WP_203901685.1">
    <property type="nucleotide sequence ID" value="NZ_BOPF01000019.1"/>
</dbReference>
<dbReference type="EMBL" id="BOPF01000019">
    <property type="protein sequence ID" value="GIJ48192.1"/>
    <property type="molecule type" value="Genomic_DNA"/>
</dbReference>
<name>A0A8J4DTF4_9ACTN</name>
<proteinExistence type="predicted"/>
<evidence type="ECO:0000313" key="2">
    <source>
        <dbReference type="EMBL" id="GIJ48192.1"/>
    </source>
</evidence>
<keyword evidence="1" id="KW-1133">Transmembrane helix</keyword>
<evidence type="ECO:0000256" key="1">
    <source>
        <dbReference type="SAM" id="Phobius"/>
    </source>
</evidence>
<feature type="transmembrane region" description="Helical" evidence="1">
    <location>
        <begin position="21"/>
        <end position="42"/>
    </location>
</feature>
<dbReference type="AlphaFoldDB" id="A0A8J4DTF4"/>
<organism evidence="2 3">
    <name type="scientific">Virgisporangium aliadipatigenens</name>
    <dbReference type="NCBI Taxonomy" id="741659"/>
    <lineage>
        <taxon>Bacteria</taxon>
        <taxon>Bacillati</taxon>
        <taxon>Actinomycetota</taxon>
        <taxon>Actinomycetes</taxon>
        <taxon>Micromonosporales</taxon>
        <taxon>Micromonosporaceae</taxon>
        <taxon>Virgisporangium</taxon>
    </lineage>
</organism>
<keyword evidence="1" id="KW-0812">Transmembrane</keyword>
<accession>A0A8J4DTF4</accession>
<comment type="caution">
    <text evidence="2">The sequence shown here is derived from an EMBL/GenBank/DDBJ whole genome shotgun (WGS) entry which is preliminary data.</text>
</comment>
<evidence type="ECO:0000313" key="3">
    <source>
        <dbReference type="Proteomes" id="UP000619260"/>
    </source>
</evidence>
<feature type="transmembrane region" description="Helical" evidence="1">
    <location>
        <begin position="48"/>
        <end position="67"/>
    </location>
</feature>